<dbReference type="Gene3D" id="1.20.1250.20">
    <property type="entry name" value="MFS general substrate transporter like domains"/>
    <property type="match status" value="1"/>
</dbReference>
<accession>A0AAV9NIB3</accession>
<feature type="transmembrane region" description="Helical" evidence="6">
    <location>
        <begin position="349"/>
        <end position="372"/>
    </location>
</feature>
<dbReference type="GO" id="GO:0022857">
    <property type="term" value="F:transmembrane transporter activity"/>
    <property type="evidence" value="ECO:0007669"/>
    <property type="project" value="InterPro"/>
</dbReference>
<evidence type="ECO:0000313" key="9">
    <source>
        <dbReference type="Proteomes" id="UP001358417"/>
    </source>
</evidence>
<dbReference type="PANTHER" id="PTHR23502">
    <property type="entry name" value="MAJOR FACILITATOR SUPERFAMILY"/>
    <property type="match status" value="1"/>
</dbReference>
<comment type="caution">
    <text evidence="8">The sequence shown here is derived from an EMBL/GenBank/DDBJ whole genome shotgun (WGS) entry which is preliminary data.</text>
</comment>
<dbReference type="InterPro" id="IPR036259">
    <property type="entry name" value="MFS_trans_sf"/>
</dbReference>
<evidence type="ECO:0000256" key="2">
    <source>
        <dbReference type="ARBA" id="ARBA00022692"/>
    </source>
</evidence>
<evidence type="ECO:0000256" key="3">
    <source>
        <dbReference type="ARBA" id="ARBA00022989"/>
    </source>
</evidence>
<feature type="transmembrane region" description="Helical" evidence="6">
    <location>
        <begin position="273"/>
        <end position="292"/>
    </location>
</feature>
<feature type="transmembrane region" description="Helical" evidence="6">
    <location>
        <begin position="384"/>
        <end position="405"/>
    </location>
</feature>
<dbReference type="RefSeq" id="XP_064708828.1">
    <property type="nucleotide sequence ID" value="XM_064855239.1"/>
</dbReference>
<feature type="transmembrane region" description="Helical" evidence="6">
    <location>
        <begin position="185"/>
        <end position="204"/>
    </location>
</feature>
<dbReference type="Proteomes" id="UP001358417">
    <property type="component" value="Unassembled WGS sequence"/>
</dbReference>
<feature type="transmembrane region" description="Helical" evidence="6">
    <location>
        <begin position="117"/>
        <end position="141"/>
    </location>
</feature>
<evidence type="ECO:0000256" key="5">
    <source>
        <dbReference type="SAM" id="MobiDB-lite"/>
    </source>
</evidence>
<evidence type="ECO:0000256" key="1">
    <source>
        <dbReference type="ARBA" id="ARBA00004141"/>
    </source>
</evidence>
<dbReference type="InterPro" id="IPR020846">
    <property type="entry name" value="MFS_dom"/>
</dbReference>
<feature type="domain" description="Major facilitator superfamily (MFS) profile" evidence="7">
    <location>
        <begin position="118"/>
        <end position="544"/>
    </location>
</feature>
<proteinExistence type="predicted"/>
<evidence type="ECO:0000256" key="6">
    <source>
        <dbReference type="SAM" id="Phobius"/>
    </source>
</evidence>
<feature type="transmembrane region" description="Helical" evidence="6">
    <location>
        <begin position="520"/>
        <end position="540"/>
    </location>
</feature>
<feature type="transmembrane region" description="Helical" evidence="6">
    <location>
        <begin position="451"/>
        <end position="474"/>
    </location>
</feature>
<evidence type="ECO:0000256" key="4">
    <source>
        <dbReference type="ARBA" id="ARBA00023136"/>
    </source>
</evidence>
<keyword evidence="2 6" id="KW-0812">Transmembrane</keyword>
<organism evidence="8 9">
    <name type="scientific">Exophiala bonariae</name>
    <dbReference type="NCBI Taxonomy" id="1690606"/>
    <lineage>
        <taxon>Eukaryota</taxon>
        <taxon>Fungi</taxon>
        <taxon>Dikarya</taxon>
        <taxon>Ascomycota</taxon>
        <taxon>Pezizomycotina</taxon>
        <taxon>Eurotiomycetes</taxon>
        <taxon>Chaetothyriomycetidae</taxon>
        <taxon>Chaetothyriales</taxon>
        <taxon>Herpotrichiellaceae</taxon>
        <taxon>Exophiala</taxon>
    </lineage>
</organism>
<dbReference type="InterPro" id="IPR011701">
    <property type="entry name" value="MFS"/>
</dbReference>
<feature type="compositionally biased region" description="Basic and acidic residues" evidence="5">
    <location>
        <begin position="1"/>
        <end position="10"/>
    </location>
</feature>
<sequence>MTPDPDKDIPRVITQYPSPQIRIEPATPSNPTATSEKESYSSADNSPTSTITRSESDQDERPLTLTATQNSRLEATRTVTRLSTRGTTFTADPSYEVDFEADEAGNPRNWSMWYKSYVLFTVSFSTLVIVANSTAYTAAIGDMMVEFGITNKVIPTLGVTTYLFGLAVGSLILAPIAETYGRRPVYTTGLLGFLLLVIPVSVVHSIEAIIVLRFFAAVFGSATIANAPGTIADMVSDEYRAVAFSVWSIGPMNGPVIGPVVGGYITQYKGWRFTNWVIVIWAGVAFLMIVTIKETYSPVLLQRKAAKLRKDNDDSRYWSRYDIKVGFVELMKINLSRPFVMAVTEPICIFWNSYISLLYGILYLCFVAYPIVYTTERGWSVGKTGLSFVGIGIGSMIAIALATPIKKMIDSHQPDEDGTVPPESMMSIVCIGSILVPIGQLWFSWTCYPISIHWALPIAAGIPFGFGNCVVFIYAGNYLAYSYGIYAASAMAGNAVLRSFLGGTLPLAGPAMYKALGPNWAGTLLGLLQVVSIPIPFLFYKYGHRIRQKSSMIREMRENELRQERKRQKAEERLRIAVLSGDENEKEEAQVNLCRVRSRVDEQRDIEEHGHEILNRNQGFGKETV</sequence>
<keyword evidence="9" id="KW-1185">Reference proteome</keyword>
<dbReference type="GO" id="GO:0005886">
    <property type="term" value="C:plasma membrane"/>
    <property type="evidence" value="ECO:0007669"/>
    <property type="project" value="TreeGrafter"/>
</dbReference>
<name>A0AAV9NIB3_9EURO</name>
<dbReference type="FunFam" id="1.20.1250.20:FF:000011">
    <property type="entry name" value="MFS multidrug transporter, putative"/>
    <property type="match status" value="1"/>
</dbReference>
<feature type="compositionally biased region" description="Polar residues" evidence="5">
    <location>
        <begin position="27"/>
        <end position="53"/>
    </location>
</feature>
<evidence type="ECO:0000313" key="8">
    <source>
        <dbReference type="EMBL" id="KAK5057710.1"/>
    </source>
</evidence>
<evidence type="ECO:0000259" key="7">
    <source>
        <dbReference type="PROSITE" id="PS50850"/>
    </source>
</evidence>
<protein>
    <recommendedName>
        <fullName evidence="7">Major facilitator superfamily (MFS) profile domain-containing protein</fullName>
    </recommendedName>
</protein>
<dbReference type="PANTHER" id="PTHR23502:SF12">
    <property type="entry name" value="MULTIDRUG TRANSPORTER, PUTATIVE (AFU_ORTHOLOGUE AFUA_1G06440)-RELATED"/>
    <property type="match status" value="1"/>
</dbReference>
<keyword evidence="3 6" id="KW-1133">Transmembrane helix</keyword>
<dbReference type="AlphaFoldDB" id="A0AAV9NIB3"/>
<dbReference type="Pfam" id="PF07690">
    <property type="entry name" value="MFS_1"/>
    <property type="match status" value="1"/>
</dbReference>
<gene>
    <name evidence="8" type="ORF">LTR84_011711</name>
</gene>
<dbReference type="GeneID" id="89979861"/>
<dbReference type="PROSITE" id="PS50850">
    <property type="entry name" value="MFS"/>
    <property type="match status" value="1"/>
</dbReference>
<feature type="transmembrane region" description="Helical" evidence="6">
    <location>
        <begin position="426"/>
        <end position="445"/>
    </location>
</feature>
<dbReference type="SUPFAM" id="SSF103473">
    <property type="entry name" value="MFS general substrate transporter"/>
    <property type="match status" value="1"/>
</dbReference>
<reference evidence="8 9" key="1">
    <citation type="submission" date="2023-08" db="EMBL/GenBank/DDBJ databases">
        <title>Black Yeasts Isolated from many extreme environments.</title>
        <authorList>
            <person name="Coleine C."/>
            <person name="Stajich J.E."/>
            <person name="Selbmann L."/>
        </authorList>
    </citation>
    <scope>NUCLEOTIDE SEQUENCE [LARGE SCALE GENOMIC DNA]</scope>
    <source>
        <strain evidence="8 9">CCFEE 5792</strain>
    </source>
</reference>
<feature type="transmembrane region" description="Helical" evidence="6">
    <location>
        <begin position="241"/>
        <end position="261"/>
    </location>
</feature>
<dbReference type="EMBL" id="JAVRRD010000006">
    <property type="protein sequence ID" value="KAK5057710.1"/>
    <property type="molecule type" value="Genomic_DNA"/>
</dbReference>
<keyword evidence="4 6" id="KW-0472">Membrane</keyword>
<feature type="region of interest" description="Disordered" evidence="5">
    <location>
        <begin position="1"/>
        <end position="62"/>
    </location>
</feature>
<dbReference type="CDD" id="cd17323">
    <property type="entry name" value="MFS_Tpo1_MDR_like"/>
    <property type="match status" value="1"/>
</dbReference>
<feature type="transmembrane region" description="Helical" evidence="6">
    <location>
        <begin position="153"/>
        <end position="173"/>
    </location>
</feature>
<comment type="subcellular location">
    <subcellularLocation>
        <location evidence="1">Membrane</location>
        <topology evidence="1">Multi-pass membrane protein</topology>
    </subcellularLocation>
</comment>